<dbReference type="InterPro" id="IPR002491">
    <property type="entry name" value="ABC_transptr_periplasmic_BD"/>
</dbReference>
<name>A0A4S3ZVJ9_9FLAO</name>
<comment type="caution">
    <text evidence="3">The sequence shown here is derived from an EMBL/GenBank/DDBJ whole genome shotgun (WGS) entry which is preliminary data.</text>
</comment>
<dbReference type="GO" id="GO:0071281">
    <property type="term" value="P:cellular response to iron ion"/>
    <property type="evidence" value="ECO:0007669"/>
    <property type="project" value="TreeGrafter"/>
</dbReference>
<sequence>MKKTALLALLSLGLLTATSCKKDTQTSEKAVVTGTNSIQYAKGLSLQHYDGYSVVKVTNPWPDAKEGFTYILQEKGGIIPDSLLKYTTISVPVQSVVVTSTTHIPALELLGVEDKLVGFPNTDYISSEKTRARIDAKKVKEVGKNESLNTEVMIDLDPGVVVGFSIDSNNKTYSALEKAGLKVVYNGDWTEQTPLGKAEWIKLIGALFGKNEEAETLFNKIKKDYTEAQAIAKNATKQPSVFSGAMYQDTWYLPQGDSWAAVFLKDANANYLWKDSKGTGSASVSFEAVFDKAQNADFWIAPGDYSSIKELLDANPHYAQFNALKNKQVYSFALKRGPKGGFMYFELAPTRPDLVLKDMIRIVHPELLPDYQLYFFQKLN</sequence>
<feature type="signal peptide" evidence="1">
    <location>
        <begin position="1"/>
        <end position="21"/>
    </location>
</feature>
<evidence type="ECO:0000313" key="3">
    <source>
        <dbReference type="EMBL" id="THF49848.1"/>
    </source>
</evidence>
<keyword evidence="4" id="KW-1185">Reference proteome</keyword>
<dbReference type="AlphaFoldDB" id="A0A4S3ZVJ9"/>
<evidence type="ECO:0000259" key="2">
    <source>
        <dbReference type="PROSITE" id="PS50983"/>
    </source>
</evidence>
<dbReference type="Pfam" id="PF01497">
    <property type="entry name" value="Peripla_BP_2"/>
    <property type="match status" value="1"/>
</dbReference>
<keyword evidence="1" id="KW-0732">Signal</keyword>
<feature type="domain" description="Fe/B12 periplasmic-binding" evidence="2">
    <location>
        <begin position="95"/>
        <end position="367"/>
    </location>
</feature>
<dbReference type="Proteomes" id="UP000307507">
    <property type="component" value="Unassembled WGS sequence"/>
</dbReference>
<dbReference type="EMBL" id="SSNZ01000004">
    <property type="protein sequence ID" value="THF49848.1"/>
    <property type="molecule type" value="Genomic_DNA"/>
</dbReference>
<dbReference type="PANTHER" id="PTHR30535">
    <property type="entry name" value="VITAMIN B12-BINDING PROTEIN"/>
    <property type="match status" value="1"/>
</dbReference>
<gene>
    <name evidence="3" type="ORF">E6C50_10865</name>
</gene>
<dbReference type="PANTHER" id="PTHR30535:SF34">
    <property type="entry name" value="MOLYBDATE-BINDING PROTEIN MOLA"/>
    <property type="match status" value="1"/>
</dbReference>
<reference evidence="3 4" key="1">
    <citation type="submission" date="2019-04" db="EMBL/GenBank/DDBJ databases">
        <title>Flavobacterium sp. nov. isolated from construction timber.</title>
        <authorList>
            <person name="Lin S.-Y."/>
            <person name="Chang C.-T."/>
            <person name="Young C.-C."/>
        </authorList>
    </citation>
    <scope>NUCLEOTIDE SEQUENCE [LARGE SCALE GENOMIC DNA]</scope>
    <source>
        <strain evidence="3 4">CC-CTC003</strain>
    </source>
</reference>
<dbReference type="PROSITE" id="PS50983">
    <property type="entry name" value="FE_B12_PBP"/>
    <property type="match status" value="1"/>
</dbReference>
<organism evidence="3 4">
    <name type="scientific">Flavobacterium supellecticarium</name>
    <dbReference type="NCBI Taxonomy" id="2565924"/>
    <lineage>
        <taxon>Bacteria</taxon>
        <taxon>Pseudomonadati</taxon>
        <taxon>Bacteroidota</taxon>
        <taxon>Flavobacteriia</taxon>
        <taxon>Flavobacteriales</taxon>
        <taxon>Flavobacteriaceae</taxon>
        <taxon>Flavobacterium</taxon>
    </lineage>
</organism>
<dbReference type="OrthoDB" id="9812528at2"/>
<feature type="chain" id="PRO_5020288298" evidence="1">
    <location>
        <begin position="22"/>
        <end position="380"/>
    </location>
</feature>
<protein>
    <submittedName>
        <fullName evidence="3">ABC transporter substrate-binding protein</fullName>
    </submittedName>
</protein>
<dbReference type="RefSeq" id="WP_136403257.1">
    <property type="nucleotide sequence ID" value="NZ_SSNZ01000004.1"/>
</dbReference>
<dbReference type="SUPFAM" id="SSF53807">
    <property type="entry name" value="Helical backbone' metal receptor"/>
    <property type="match status" value="1"/>
</dbReference>
<evidence type="ECO:0000256" key="1">
    <source>
        <dbReference type="SAM" id="SignalP"/>
    </source>
</evidence>
<dbReference type="InterPro" id="IPR050902">
    <property type="entry name" value="ABC_Transporter_SBP"/>
</dbReference>
<accession>A0A4S3ZVJ9</accession>
<dbReference type="Gene3D" id="3.40.50.1980">
    <property type="entry name" value="Nitrogenase molybdenum iron protein domain"/>
    <property type="match status" value="2"/>
</dbReference>
<proteinExistence type="predicted"/>
<evidence type="ECO:0000313" key="4">
    <source>
        <dbReference type="Proteomes" id="UP000307507"/>
    </source>
</evidence>
<dbReference type="PROSITE" id="PS51257">
    <property type="entry name" value="PROKAR_LIPOPROTEIN"/>
    <property type="match status" value="1"/>
</dbReference>